<evidence type="ECO:0008006" key="3">
    <source>
        <dbReference type="Google" id="ProtNLM"/>
    </source>
</evidence>
<organism evidence="1 2">
    <name type="scientific">Lyngbya aestuarii BL J</name>
    <dbReference type="NCBI Taxonomy" id="1348334"/>
    <lineage>
        <taxon>Bacteria</taxon>
        <taxon>Bacillati</taxon>
        <taxon>Cyanobacteriota</taxon>
        <taxon>Cyanophyceae</taxon>
        <taxon>Oscillatoriophycideae</taxon>
        <taxon>Oscillatoriales</taxon>
        <taxon>Microcoleaceae</taxon>
        <taxon>Lyngbya</taxon>
    </lineage>
</organism>
<proteinExistence type="predicted"/>
<protein>
    <recommendedName>
        <fullName evidence="3">26 kDa periplasmic immunogenic protein</fullName>
    </recommendedName>
</protein>
<dbReference type="PANTHER" id="PTHR34387">
    <property type="entry name" value="SLR1258 PROTEIN"/>
    <property type="match status" value="1"/>
</dbReference>
<dbReference type="PANTHER" id="PTHR34387:SF1">
    <property type="entry name" value="PERIPLASMIC IMMUNOGENIC PROTEIN"/>
    <property type="match status" value="1"/>
</dbReference>
<evidence type="ECO:0000313" key="2">
    <source>
        <dbReference type="Proteomes" id="UP000017127"/>
    </source>
</evidence>
<keyword evidence="2" id="KW-1185">Reference proteome</keyword>
<dbReference type="Pfam" id="PF04402">
    <property type="entry name" value="SIMPL"/>
    <property type="match status" value="1"/>
</dbReference>
<sequence>MSVARLSSSSWGLFTALSLGIGLVGLVNFSQTPPVIAQEQQMRTLTVSGQGTVNIPTSLTQVQLGVEVQGKTADQVQQFAAKRTSAVVELLRSRNVEKLETTGIRLNPNYSYRNDQQQLTGYSATNTVSFRMPTDKVGSLMDDAVKAGATRIDRISFVAADNAIEAAQQQALKQATQEAQRQADAVLDTLNLTKREIVGIQVNNASAPPPRPLMMRQANMVAEQADTPVIGGEQQVQASVTLQIRY</sequence>
<dbReference type="GO" id="GO:0006974">
    <property type="term" value="P:DNA damage response"/>
    <property type="evidence" value="ECO:0007669"/>
    <property type="project" value="TreeGrafter"/>
</dbReference>
<dbReference type="Proteomes" id="UP000017127">
    <property type="component" value="Unassembled WGS sequence"/>
</dbReference>
<accession>U7QCY7</accession>
<dbReference type="EMBL" id="AUZM01000050">
    <property type="protein sequence ID" value="ERT05703.1"/>
    <property type="molecule type" value="Genomic_DNA"/>
</dbReference>
<dbReference type="AlphaFoldDB" id="U7QCY7"/>
<name>U7QCY7_9CYAN</name>
<gene>
    <name evidence="1" type="ORF">M595_4337</name>
</gene>
<dbReference type="PATRIC" id="fig|1348334.3.peg.4193"/>
<comment type="caution">
    <text evidence="1">The sequence shown here is derived from an EMBL/GenBank/DDBJ whole genome shotgun (WGS) entry which is preliminary data.</text>
</comment>
<dbReference type="InterPro" id="IPR007497">
    <property type="entry name" value="SIMPL/DUF541"/>
</dbReference>
<dbReference type="InterPro" id="IPR052022">
    <property type="entry name" value="26kDa_periplasmic_antigen"/>
</dbReference>
<dbReference type="Gene3D" id="3.30.70.2970">
    <property type="entry name" value="Protein of unknown function (DUF541), domain 2"/>
    <property type="match status" value="1"/>
</dbReference>
<evidence type="ECO:0000313" key="1">
    <source>
        <dbReference type="EMBL" id="ERT05703.1"/>
    </source>
</evidence>
<dbReference type="OrthoDB" id="460796at2"/>
<reference evidence="1 2" key="1">
    <citation type="journal article" date="2013" name="Front. Microbiol.">
        <title>Comparative genomic analyses of the cyanobacterium, Lyngbya aestuarii BL J, a powerful hydrogen producer.</title>
        <authorList>
            <person name="Kothari A."/>
            <person name="Vaughn M."/>
            <person name="Garcia-Pichel F."/>
        </authorList>
    </citation>
    <scope>NUCLEOTIDE SEQUENCE [LARGE SCALE GENOMIC DNA]</scope>
    <source>
        <strain evidence="1 2">BL J</strain>
    </source>
</reference>
<dbReference type="RefSeq" id="WP_023068003.1">
    <property type="nucleotide sequence ID" value="NZ_AUZM01000050.1"/>
</dbReference>
<dbReference type="Gene3D" id="3.30.110.170">
    <property type="entry name" value="Protein of unknown function (DUF541), domain 1"/>
    <property type="match status" value="1"/>
</dbReference>